<dbReference type="Proteomes" id="UP000789706">
    <property type="component" value="Unassembled WGS sequence"/>
</dbReference>
<dbReference type="InterPro" id="IPR018786">
    <property type="entry name" value="Mit_KHE1"/>
</dbReference>
<gene>
    <name evidence="2" type="ORF">DEBURN_LOCUS7819</name>
</gene>
<keyword evidence="1" id="KW-0812">Transmembrane</keyword>
<dbReference type="PANTHER" id="PTHR28062:SF1">
    <property type="entry name" value="TRANSMEMBRANE PROTEIN"/>
    <property type="match status" value="1"/>
</dbReference>
<keyword evidence="1" id="KW-0472">Membrane</keyword>
<evidence type="ECO:0000313" key="3">
    <source>
        <dbReference type="Proteomes" id="UP000789706"/>
    </source>
</evidence>
<dbReference type="Pfam" id="PF10173">
    <property type="entry name" value="Mit_KHE1"/>
    <property type="match status" value="1"/>
</dbReference>
<keyword evidence="3" id="KW-1185">Reference proteome</keyword>
<reference evidence="2" key="1">
    <citation type="submission" date="2021-06" db="EMBL/GenBank/DDBJ databases">
        <authorList>
            <person name="Kallberg Y."/>
            <person name="Tangrot J."/>
            <person name="Rosling A."/>
        </authorList>
    </citation>
    <scope>NUCLEOTIDE SEQUENCE</scope>
    <source>
        <strain evidence="2">AZ414A</strain>
    </source>
</reference>
<comment type="caution">
    <text evidence="2">The sequence shown here is derived from an EMBL/GenBank/DDBJ whole genome shotgun (WGS) entry which is preliminary data.</text>
</comment>
<sequence length="300" mass="34896">MKLFALPIIRSKVAYYCYSIPNKQTRLSKATRYATKKWDNLSQAESSSWKYKIYVNGQKLLDRMDHQEYFLKGVPLKEELKVENESKVEEKEDTASEVIPLFYPSNIIKSEKIIMKLEELLENRLPYHRKYMIYSGMCLPLSATFTIVPIIPNIPFFYNVFRLYSHYKAFKGAQHLRHIINDKRLIPTNCEKLNQIYNGLNIENGNDTIDEFHIQRIAKEFNIEHLEVDVKRARSQILENMNIKSNNKKKENTDAKNTVVEDSVVTEAATTKVSVVKDGITTTLQATLPTHSYYPTTLES</sequence>
<protein>
    <submittedName>
        <fullName evidence="2">8540_t:CDS:1</fullName>
    </submittedName>
</protein>
<evidence type="ECO:0000313" key="2">
    <source>
        <dbReference type="EMBL" id="CAG8565791.1"/>
    </source>
</evidence>
<dbReference type="GO" id="GO:1902600">
    <property type="term" value="P:proton transmembrane transport"/>
    <property type="evidence" value="ECO:0007669"/>
    <property type="project" value="TreeGrafter"/>
</dbReference>
<dbReference type="OrthoDB" id="5562676at2759"/>
<dbReference type="PANTHER" id="PTHR28062">
    <property type="entry name" value="K+-H+ EXCHANGE-LIKE PROTEIN"/>
    <property type="match status" value="1"/>
</dbReference>
<proteinExistence type="predicted"/>
<dbReference type="GO" id="GO:0005743">
    <property type="term" value="C:mitochondrial inner membrane"/>
    <property type="evidence" value="ECO:0007669"/>
    <property type="project" value="TreeGrafter"/>
</dbReference>
<dbReference type="AlphaFoldDB" id="A0A9N9BIY7"/>
<feature type="transmembrane region" description="Helical" evidence="1">
    <location>
        <begin position="131"/>
        <end position="151"/>
    </location>
</feature>
<evidence type="ECO:0000256" key="1">
    <source>
        <dbReference type="SAM" id="Phobius"/>
    </source>
</evidence>
<keyword evidence="1" id="KW-1133">Transmembrane helix</keyword>
<dbReference type="GO" id="GO:0006813">
    <property type="term" value="P:potassium ion transport"/>
    <property type="evidence" value="ECO:0007669"/>
    <property type="project" value="TreeGrafter"/>
</dbReference>
<organism evidence="2 3">
    <name type="scientific">Diversispora eburnea</name>
    <dbReference type="NCBI Taxonomy" id="1213867"/>
    <lineage>
        <taxon>Eukaryota</taxon>
        <taxon>Fungi</taxon>
        <taxon>Fungi incertae sedis</taxon>
        <taxon>Mucoromycota</taxon>
        <taxon>Glomeromycotina</taxon>
        <taxon>Glomeromycetes</taxon>
        <taxon>Diversisporales</taxon>
        <taxon>Diversisporaceae</taxon>
        <taxon>Diversispora</taxon>
    </lineage>
</organism>
<accession>A0A9N9BIY7</accession>
<name>A0A9N9BIY7_9GLOM</name>
<dbReference type="EMBL" id="CAJVPK010001019">
    <property type="protein sequence ID" value="CAG8565791.1"/>
    <property type="molecule type" value="Genomic_DNA"/>
</dbReference>